<organism evidence="10 11">
    <name type="scientific">Zooshikella ganghwensis</name>
    <dbReference type="NCBI Taxonomy" id="202772"/>
    <lineage>
        <taxon>Bacteria</taxon>
        <taxon>Pseudomonadati</taxon>
        <taxon>Pseudomonadota</taxon>
        <taxon>Gammaproteobacteria</taxon>
        <taxon>Oceanospirillales</taxon>
        <taxon>Zooshikellaceae</taxon>
        <taxon>Zooshikella</taxon>
    </lineage>
</organism>
<dbReference type="Pfam" id="PF01052">
    <property type="entry name" value="FliMN_C"/>
    <property type="match status" value="1"/>
</dbReference>
<comment type="caution">
    <text evidence="10">The sequence shown here is derived from an EMBL/GenBank/DDBJ whole genome shotgun (WGS) entry which is preliminary data.</text>
</comment>
<evidence type="ECO:0000259" key="9">
    <source>
        <dbReference type="Pfam" id="PF01052"/>
    </source>
</evidence>
<dbReference type="EMBL" id="NDXW01000001">
    <property type="protein sequence ID" value="RDH46444.1"/>
    <property type="molecule type" value="Genomic_DNA"/>
</dbReference>
<evidence type="ECO:0000313" key="11">
    <source>
        <dbReference type="Proteomes" id="UP000257039"/>
    </source>
</evidence>
<feature type="region of interest" description="Disordered" evidence="8">
    <location>
        <begin position="1"/>
        <end position="24"/>
    </location>
</feature>
<dbReference type="AlphaFoldDB" id="A0A4P9VVL3"/>
<name>A0A4P9VVL3_9GAMM</name>
<evidence type="ECO:0000256" key="4">
    <source>
        <dbReference type="ARBA" id="ARBA00022475"/>
    </source>
</evidence>
<dbReference type="GO" id="GO:0071973">
    <property type="term" value="P:bacterial-type flagellum-dependent cell motility"/>
    <property type="evidence" value="ECO:0007669"/>
    <property type="project" value="InterPro"/>
</dbReference>
<dbReference type="SUPFAM" id="SSF101801">
    <property type="entry name" value="Surface presentation of antigens (SPOA)"/>
    <property type="match status" value="1"/>
</dbReference>
<dbReference type="PRINTS" id="PR00956">
    <property type="entry name" value="FLGMOTORFLIN"/>
</dbReference>
<dbReference type="PANTHER" id="PTHR43484">
    <property type="match status" value="1"/>
</dbReference>
<evidence type="ECO:0000256" key="8">
    <source>
        <dbReference type="SAM" id="MobiDB-lite"/>
    </source>
</evidence>
<evidence type="ECO:0000313" key="10">
    <source>
        <dbReference type="EMBL" id="RDH46444.1"/>
    </source>
</evidence>
<protein>
    <recommendedName>
        <fullName evidence="3">Flagellar motor switch protein FliN</fullName>
    </recommendedName>
</protein>
<evidence type="ECO:0000256" key="5">
    <source>
        <dbReference type="ARBA" id="ARBA00022500"/>
    </source>
</evidence>
<evidence type="ECO:0000256" key="1">
    <source>
        <dbReference type="ARBA" id="ARBA00004413"/>
    </source>
</evidence>
<comment type="similarity">
    <text evidence="2">Belongs to the FliN/MopA/SpaO family.</text>
</comment>
<dbReference type="InterPro" id="IPR001172">
    <property type="entry name" value="FliN_T3SS_HrcQb"/>
</dbReference>
<dbReference type="InterPro" id="IPR001543">
    <property type="entry name" value="FliN-like_C"/>
</dbReference>
<keyword evidence="5" id="KW-0145">Chemotaxis</keyword>
<feature type="domain" description="Flagellar motor switch protein FliN-like C-terminal" evidence="9">
    <location>
        <begin position="34"/>
        <end position="103"/>
    </location>
</feature>
<accession>A0A4P9VVL3</accession>
<dbReference type="GO" id="GO:0006935">
    <property type="term" value="P:chemotaxis"/>
    <property type="evidence" value="ECO:0007669"/>
    <property type="project" value="UniProtKB-KW"/>
</dbReference>
<dbReference type="RefSeq" id="WP_094789203.1">
    <property type="nucleotide sequence ID" value="NZ_NDXW01000001.1"/>
</dbReference>
<sequence length="107" mass="11913">MKHESIDLSKVSYTNNDTPSPKESLFDRIQPSIIESLNILIEAELGSAEMSVSDFFELKKNDVVTLDTLIDQPLELKVNGHTIATGELVVVNNNFGIRIINILENTL</sequence>
<dbReference type="InterPro" id="IPR051469">
    <property type="entry name" value="FliN/MopA/SpaO"/>
</dbReference>
<evidence type="ECO:0000256" key="6">
    <source>
        <dbReference type="ARBA" id="ARBA00022779"/>
    </source>
</evidence>
<dbReference type="InterPro" id="IPR036429">
    <property type="entry name" value="SpoA-like_sf"/>
</dbReference>
<keyword evidence="6" id="KW-0283">Flagellar rotation</keyword>
<feature type="compositionally biased region" description="Polar residues" evidence="8">
    <location>
        <begin position="11"/>
        <end position="21"/>
    </location>
</feature>
<reference evidence="10 11" key="1">
    <citation type="submission" date="2017-04" db="EMBL/GenBank/DDBJ databases">
        <title>Draft genome sequence of Zooshikella ganghwensis VG4 isolated from Red Sea sediments.</title>
        <authorList>
            <person name="Rehman Z."/>
            <person name="Alam I."/>
            <person name="Kamau A."/>
            <person name="Bajic V."/>
            <person name="Leiknes T."/>
        </authorList>
    </citation>
    <scope>NUCLEOTIDE SEQUENCE [LARGE SCALE GENOMIC DNA]</scope>
    <source>
        <strain evidence="10 11">VG4</strain>
    </source>
</reference>
<dbReference type="Gene3D" id="2.30.330.10">
    <property type="entry name" value="SpoA-like"/>
    <property type="match status" value="1"/>
</dbReference>
<dbReference type="GO" id="GO:0009425">
    <property type="term" value="C:bacterial-type flagellum basal body"/>
    <property type="evidence" value="ECO:0007669"/>
    <property type="project" value="InterPro"/>
</dbReference>
<dbReference type="PANTHER" id="PTHR43484:SF1">
    <property type="entry name" value="FLAGELLAR MOTOR SWITCH PROTEIN FLIN"/>
    <property type="match status" value="1"/>
</dbReference>
<evidence type="ECO:0000256" key="2">
    <source>
        <dbReference type="ARBA" id="ARBA00009226"/>
    </source>
</evidence>
<dbReference type="GO" id="GO:0005886">
    <property type="term" value="C:plasma membrane"/>
    <property type="evidence" value="ECO:0007669"/>
    <property type="project" value="UniProtKB-SubCell"/>
</dbReference>
<gene>
    <name evidence="10" type="ORF">B9G39_24965</name>
</gene>
<dbReference type="Proteomes" id="UP000257039">
    <property type="component" value="Unassembled WGS sequence"/>
</dbReference>
<keyword evidence="7" id="KW-0472">Membrane</keyword>
<evidence type="ECO:0000256" key="3">
    <source>
        <dbReference type="ARBA" id="ARBA00021897"/>
    </source>
</evidence>
<dbReference type="GO" id="GO:0003774">
    <property type="term" value="F:cytoskeletal motor activity"/>
    <property type="evidence" value="ECO:0007669"/>
    <property type="project" value="InterPro"/>
</dbReference>
<comment type="subcellular location">
    <subcellularLocation>
        <location evidence="1">Cell membrane</location>
        <topology evidence="1">Peripheral membrane protein</topology>
        <orientation evidence="1">Cytoplasmic side</orientation>
    </subcellularLocation>
</comment>
<proteinExistence type="inferred from homology"/>
<evidence type="ECO:0000256" key="7">
    <source>
        <dbReference type="ARBA" id="ARBA00023136"/>
    </source>
</evidence>
<keyword evidence="4" id="KW-1003">Cell membrane</keyword>
<keyword evidence="11" id="KW-1185">Reference proteome</keyword>